<feature type="compositionally biased region" description="Basic and acidic residues" evidence="1">
    <location>
        <begin position="313"/>
        <end position="326"/>
    </location>
</feature>
<dbReference type="Proteomes" id="UP000032702">
    <property type="component" value="Unassembled WGS sequence"/>
</dbReference>
<comment type="caution">
    <text evidence="2">The sequence shown here is derived from an EMBL/GenBank/DDBJ whole genome shotgun (WGS) entry which is preliminary data.</text>
</comment>
<feature type="compositionally biased region" description="Basic and acidic residues" evidence="1">
    <location>
        <begin position="251"/>
        <end position="265"/>
    </location>
</feature>
<protein>
    <submittedName>
        <fullName evidence="2">Uncharacterized protein</fullName>
    </submittedName>
</protein>
<evidence type="ECO:0000313" key="2">
    <source>
        <dbReference type="EMBL" id="EAU62763.1"/>
    </source>
</evidence>
<name>Q08QK5_STIAD</name>
<feature type="compositionally biased region" description="Basic and acidic residues" evidence="1">
    <location>
        <begin position="527"/>
        <end position="539"/>
    </location>
</feature>
<reference evidence="2 3" key="1">
    <citation type="submission" date="2006-04" db="EMBL/GenBank/DDBJ databases">
        <authorList>
            <person name="Nierman W.C."/>
        </authorList>
    </citation>
    <scope>NUCLEOTIDE SEQUENCE [LARGE SCALE GENOMIC DNA]</scope>
    <source>
        <strain evidence="2 3">DW4/3-1</strain>
    </source>
</reference>
<feature type="region of interest" description="Disordered" evidence="1">
    <location>
        <begin position="1"/>
        <end position="426"/>
    </location>
</feature>
<dbReference type="AlphaFoldDB" id="Q08QK5"/>
<feature type="region of interest" description="Disordered" evidence="1">
    <location>
        <begin position="571"/>
        <end position="659"/>
    </location>
</feature>
<feature type="compositionally biased region" description="Acidic residues" evidence="1">
    <location>
        <begin position="87"/>
        <end position="99"/>
    </location>
</feature>
<proteinExistence type="predicted"/>
<organism evidence="2 3">
    <name type="scientific">Stigmatella aurantiaca (strain DW4/3-1)</name>
    <dbReference type="NCBI Taxonomy" id="378806"/>
    <lineage>
        <taxon>Bacteria</taxon>
        <taxon>Pseudomonadati</taxon>
        <taxon>Myxococcota</taxon>
        <taxon>Myxococcia</taxon>
        <taxon>Myxococcales</taxon>
        <taxon>Cystobacterineae</taxon>
        <taxon>Archangiaceae</taxon>
        <taxon>Stigmatella</taxon>
    </lineage>
</organism>
<feature type="compositionally biased region" description="Basic and acidic residues" evidence="1">
    <location>
        <begin position="382"/>
        <end position="402"/>
    </location>
</feature>
<feature type="region of interest" description="Disordered" evidence="1">
    <location>
        <begin position="439"/>
        <end position="460"/>
    </location>
</feature>
<dbReference type="EMBL" id="AAMD01000207">
    <property type="protein sequence ID" value="EAU62763.1"/>
    <property type="molecule type" value="Genomic_DNA"/>
</dbReference>
<feature type="compositionally biased region" description="Basic and acidic residues" evidence="1">
    <location>
        <begin position="273"/>
        <end position="303"/>
    </location>
</feature>
<feature type="compositionally biased region" description="Basic and acidic residues" evidence="1">
    <location>
        <begin position="109"/>
        <end position="125"/>
    </location>
</feature>
<evidence type="ECO:0000313" key="3">
    <source>
        <dbReference type="Proteomes" id="UP000032702"/>
    </source>
</evidence>
<sequence length="659" mass="71528">MAKGLGDIGCRGAGRLFPGRALPPARHVVGHAGGQRHGEAERNGIPDTFHALHAPRQPIGARDADDPQADEGNHRGGQRVSRAVDDAVADEDEGEEEVAGADGAQVGDARLDDGGVRDEDSQERARNRHGHRGDDQRDAAAEQAAPDEDLPDPVQAAGPDVLAGQGGDGHAEGHGGQEGDLIDARGGPERGRRDLAKAIDDAGDEDHADGDERLLNGGGQADAQRLPGDGAQVVEPGPGGRDGDLLGAQVEDQRGERQDLRDHGGPRGAIQAEPREPQPAEHQHGIQRRGEEHGAQLEVERCFRVAHPLEQASRQEEAKAQGQREQEDPEVVGGGLEDLRGRVHGAQHPGGEELSQNSEDDPQGADEHGGAVHDLAQLVHAPRAEALRHQDVGRHREAHADGEQDEDDGEAHRHRGERGGAQVLAHPDGIDEAVGRLEEAAQEHRQGERNHVPGNAAGRQVTSEAWLHARSLYRRGGESTVFRLRVSGTRSALLRGGGDRLGAWAQRGPGRVLRERRHAQPQQGDPHQVREQQVDELHPHRGQQHQVGEPRAQLKRIQHGQLRGRAFHALRGPQPGQHVAHPHQQRAQPHRQQRVQHAQPQQDVRRLGHVLLQTFRETRGRKERVPQRGDGPRHPQEQQPRDAHAHQRSGQPLAAHHPP</sequence>
<feature type="compositionally biased region" description="Basic residues" evidence="1">
    <location>
        <begin position="580"/>
        <end position="594"/>
    </location>
</feature>
<feature type="compositionally biased region" description="Basic and acidic residues" evidence="1">
    <location>
        <begin position="616"/>
        <end position="645"/>
    </location>
</feature>
<feature type="region of interest" description="Disordered" evidence="1">
    <location>
        <begin position="515"/>
        <end position="558"/>
    </location>
</feature>
<gene>
    <name evidence="2" type="ORF">STIAU_3970</name>
</gene>
<feature type="compositionally biased region" description="Basic and acidic residues" evidence="1">
    <location>
        <begin position="439"/>
        <end position="451"/>
    </location>
</feature>
<feature type="compositionally biased region" description="Gly residues" evidence="1">
    <location>
        <begin position="1"/>
        <end position="12"/>
    </location>
</feature>
<evidence type="ECO:0000256" key="1">
    <source>
        <dbReference type="SAM" id="MobiDB-lite"/>
    </source>
</evidence>
<feature type="compositionally biased region" description="Basic and acidic residues" evidence="1">
    <location>
        <begin position="169"/>
        <end position="200"/>
    </location>
</feature>
<accession>Q08QK5</accession>